<proteinExistence type="predicted"/>
<name>A0AC61DH83_9FIRM</name>
<keyword evidence="2" id="KW-1185">Reference proteome</keyword>
<organism evidence="1 2">
    <name type="scientific">Sporanaerobium hydrogeniformans</name>
    <dbReference type="NCBI Taxonomy" id="3072179"/>
    <lineage>
        <taxon>Bacteria</taxon>
        <taxon>Bacillati</taxon>
        <taxon>Bacillota</taxon>
        <taxon>Clostridia</taxon>
        <taxon>Lachnospirales</taxon>
        <taxon>Lachnospiraceae</taxon>
        <taxon>Sporanaerobium</taxon>
    </lineage>
</organism>
<dbReference type="Proteomes" id="UP000224460">
    <property type="component" value="Unassembled WGS sequence"/>
</dbReference>
<comment type="caution">
    <text evidence="1">The sequence shown here is derived from an EMBL/GenBank/DDBJ whole genome shotgun (WGS) entry which is preliminary data.</text>
</comment>
<accession>A0AC61DH83</accession>
<keyword evidence="1" id="KW-0238">DNA-binding</keyword>
<reference evidence="1" key="1">
    <citation type="submission" date="2017-10" db="EMBL/GenBank/DDBJ databases">
        <title>Genome sequence of cellulolytic Lachnospiraceae bacterium XHS1971 isolated from hotspring sediment.</title>
        <authorList>
            <person name="Vasudevan G."/>
            <person name="Joshi A.J."/>
            <person name="Hivarkar S."/>
            <person name="Lanjekar V.B."/>
            <person name="Dhakephalkar P.K."/>
            <person name="Dagar S."/>
        </authorList>
    </citation>
    <scope>NUCLEOTIDE SEQUENCE</scope>
    <source>
        <strain evidence="1">XHS1971</strain>
    </source>
</reference>
<protein>
    <submittedName>
        <fullName evidence="1">DNA-binding protein</fullName>
    </submittedName>
</protein>
<dbReference type="EMBL" id="PEDL01000002">
    <property type="protein sequence ID" value="PHV71672.1"/>
    <property type="molecule type" value="Genomic_DNA"/>
</dbReference>
<evidence type="ECO:0000313" key="2">
    <source>
        <dbReference type="Proteomes" id="UP000224460"/>
    </source>
</evidence>
<evidence type="ECO:0000313" key="1">
    <source>
        <dbReference type="EMBL" id="PHV71672.1"/>
    </source>
</evidence>
<sequence>MLSSSLEKYLMCLYRMMEADKELKSTDIAKQMNQPLQKTIQALQRMHYQKYIVYSPYQPLKITDQGKEMAKYLIARGQLIEEFLDFLQVQINKETEKEAMEQYLSYETLENIEKFMLFNRQYPEVTERYHILLKKNIKNQLLPPLPENERL</sequence>
<gene>
    <name evidence="1" type="ORF">CS063_03675</name>
</gene>